<keyword evidence="4" id="KW-1185">Reference proteome</keyword>
<dbReference type="Pfam" id="PF12779">
    <property type="entry name" value="WXXGXW"/>
    <property type="match status" value="2"/>
</dbReference>
<protein>
    <submittedName>
        <fullName evidence="3">YXWGXW repeat-containing protein</fullName>
    </submittedName>
</protein>
<evidence type="ECO:0000313" key="4">
    <source>
        <dbReference type="Proteomes" id="UP001221208"/>
    </source>
</evidence>
<evidence type="ECO:0000313" key="3">
    <source>
        <dbReference type="EMBL" id="MDC8756549.1"/>
    </source>
</evidence>
<dbReference type="RefSeq" id="WP_273669185.1">
    <property type="nucleotide sequence ID" value="NZ_JAQQXR010000001.1"/>
</dbReference>
<comment type="caution">
    <text evidence="3">The sequence shown here is derived from an EMBL/GenBank/DDBJ whole genome shotgun (WGS) entry which is preliminary data.</text>
</comment>
<dbReference type="InterPro" id="IPR024447">
    <property type="entry name" value="YXWGXW_rpt"/>
</dbReference>
<evidence type="ECO:0000256" key="2">
    <source>
        <dbReference type="SAM" id="SignalP"/>
    </source>
</evidence>
<feature type="region of interest" description="Disordered" evidence="1">
    <location>
        <begin position="184"/>
        <end position="210"/>
    </location>
</feature>
<accession>A0ABT5JV09</accession>
<feature type="compositionally biased region" description="Basic and acidic residues" evidence="1">
    <location>
        <begin position="187"/>
        <end position="210"/>
    </location>
</feature>
<gene>
    <name evidence="3" type="ORF">OIK44_02975</name>
</gene>
<name>A0ABT5JV09_9BURK</name>
<dbReference type="EMBL" id="JAQQXR010000001">
    <property type="protein sequence ID" value="MDC8756549.1"/>
    <property type="molecule type" value="Genomic_DNA"/>
</dbReference>
<dbReference type="Proteomes" id="UP001221208">
    <property type="component" value="Unassembled WGS sequence"/>
</dbReference>
<evidence type="ECO:0000256" key="1">
    <source>
        <dbReference type="SAM" id="MobiDB-lite"/>
    </source>
</evidence>
<organism evidence="3 4">
    <name type="scientific">Janthinobacterium fluminis</name>
    <dbReference type="NCBI Taxonomy" id="2987524"/>
    <lineage>
        <taxon>Bacteria</taxon>
        <taxon>Pseudomonadati</taxon>
        <taxon>Pseudomonadota</taxon>
        <taxon>Betaproteobacteria</taxon>
        <taxon>Burkholderiales</taxon>
        <taxon>Oxalobacteraceae</taxon>
        <taxon>Janthinobacterium</taxon>
    </lineage>
</organism>
<feature type="signal peptide" evidence="2">
    <location>
        <begin position="1"/>
        <end position="23"/>
    </location>
</feature>
<reference evidence="3 4" key="1">
    <citation type="submission" date="2022-10" db="EMBL/GenBank/DDBJ databases">
        <title>Janthinobacterium sp. hw3 Genome sequencing.</title>
        <authorList>
            <person name="Park S."/>
        </authorList>
    </citation>
    <scope>NUCLEOTIDE SEQUENCE [LARGE SCALE GENOMIC DNA]</scope>
    <source>
        <strain evidence="4">hw3</strain>
    </source>
</reference>
<proteinExistence type="predicted"/>
<keyword evidence="2" id="KW-0732">Signal</keyword>
<sequence length="210" mass="24504">MKPSLYAAAMIAISSAAFLPAHAMAQVDVSIHVSNAPPPPKFESAPPARRGYVWAPGYWNWDGHRHVWSAGQWQPERDGSQYRAAEWVPEHNGWRLNRGGWMVVQSQPARGDYLQIAPPPPRHERMPRARHGYLWSPGYWEWRGQRYAWVPGAWLAERRGYDYRQPNWSQRDGHWYMEPGRWHRHGGRGDRDGDGVPNRHDRHPDNPRRD</sequence>
<feature type="chain" id="PRO_5046154770" evidence="2">
    <location>
        <begin position="24"/>
        <end position="210"/>
    </location>
</feature>